<comment type="caution">
    <text evidence="1">The sequence shown here is derived from an EMBL/GenBank/DDBJ whole genome shotgun (WGS) entry which is preliminary data.</text>
</comment>
<dbReference type="Proteomes" id="UP001234202">
    <property type="component" value="Unassembled WGS sequence"/>
</dbReference>
<evidence type="ECO:0000313" key="1">
    <source>
        <dbReference type="EMBL" id="KAJ9127757.1"/>
    </source>
</evidence>
<accession>A0ACC2XXW1</accession>
<dbReference type="EMBL" id="JASBWV010000001">
    <property type="protein sequence ID" value="KAJ9127757.1"/>
    <property type="molecule type" value="Genomic_DNA"/>
</dbReference>
<sequence>MPDLVERSIIQSHYETFTVCESIYANPNELTVDTDTRQIINALQEYFESTPTPDHEECLQNSTLGKSLIRSRALRLVIQQLIDDQPDLALRIAVELPLLQSEEEHQGGLVKLGIQSPDFLSRASSDRLVKELVLAMDDARANGLATAAEDNVGLIMDACQRVVTLGSELVQQEKHHQQQQARTLRGEKEVGTDNEEEELQRVWFWFPSLSTREKRRDLVTYASRWGLTGFVLAGKPGLLCLEGTAKHAESYMSAIKSESWSDIPSYQKKVTERYRQHIHARAFDGMSEITEMITQHGQRGNRGDMGEVKAFMEERGVGDAFGFVVVNGGVGGGGGGGGS</sequence>
<organism evidence="1 2">
    <name type="scientific">Naganishia onofrii</name>
    <dbReference type="NCBI Taxonomy" id="1851511"/>
    <lineage>
        <taxon>Eukaryota</taxon>
        <taxon>Fungi</taxon>
        <taxon>Dikarya</taxon>
        <taxon>Basidiomycota</taxon>
        <taxon>Agaricomycotina</taxon>
        <taxon>Tremellomycetes</taxon>
        <taxon>Filobasidiales</taxon>
        <taxon>Filobasidiaceae</taxon>
        <taxon>Naganishia</taxon>
    </lineage>
</organism>
<name>A0ACC2XXW1_9TREE</name>
<proteinExistence type="predicted"/>
<gene>
    <name evidence="1" type="ORF">QFC24_000040</name>
</gene>
<reference evidence="1" key="1">
    <citation type="submission" date="2023-04" db="EMBL/GenBank/DDBJ databases">
        <title>Draft Genome sequencing of Naganishia species isolated from polar environments using Oxford Nanopore Technology.</title>
        <authorList>
            <person name="Leo P."/>
            <person name="Venkateswaran K."/>
        </authorList>
    </citation>
    <scope>NUCLEOTIDE SEQUENCE</scope>
    <source>
        <strain evidence="1">DBVPG 5303</strain>
    </source>
</reference>
<protein>
    <submittedName>
        <fullName evidence="1">Uncharacterized protein</fullName>
    </submittedName>
</protein>
<evidence type="ECO:0000313" key="2">
    <source>
        <dbReference type="Proteomes" id="UP001234202"/>
    </source>
</evidence>
<keyword evidence="2" id="KW-1185">Reference proteome</keyword>